<dbReference type="CDD" id="cd00009">
    <property type="entry name" value="AAA"/>
    <property type="match status" value="1"/>
</dbReference>
<dbReference type="GO" id="GO:0000160">
    <property type="term" value="P:phosphorelay signal transduction system"/>
    <property type="evidence" value="ECO:0007669"/>
    <property type="project" value="UniProtKB-KW"/>
</dbReference>
<feature type="domain" description="Sigma-54 factor interaction" evidence="6">
    <location>
        <begin position="10"/>
        <end position="233"/>
    </location>
</feature>
<dbReference type="RefSeq" id="WP_104831004.1">
    <property type="nucleotide sequence ID" value="NZ_PJCH01000011.1"/>
</dbReference>
<keyword evidence="3" id="KW-0902">Two-component regulatory system</keyword>
<keyword evidence="8" id="KW-1185">Reference proteome</keyword>
<evidence type="ECO:0000256" key="1">
    <source>
        <dbReference type="ARBA" id="ARBA00022741"/>
    </source>
</evidence>
<dbReference type="InterPro" id="IPR002078">
    <property type="entry name" value="Sigma_54_int"/>
</dbReference>
<dbReference type="OrthoDB" id="9770562at2"/>
<dbReference type="SUPFAM" id="SSF52540">
    <property type="entry name" value="P-loop containing nucleoside triphosphate hydrolases"/>
    <property type="match status" value="1"/>
</dbReference>
<dbReference type="Pfam" id="PF02954">
    <property type="entry name" value="HTH_8"/>
    <property type="match status" value="1"/>
</dbReference>
<keyword evidence="2" id="KW-0067">ATP-binding</keyword>
<evidence type="ECO:0000259" key="6">
    <source>
        <dbReference type="PROSITE" id="PS50045"/>
    </source>
</evidence>
<sequence>MADPQTPPDLIGQSKVFLDALDHASRVAMIDRPALVLGERGAGKALIAARIHFLSPRWDGPLVRVNCAAMAEGQLEAELFGLAGGSRRPGRLERAEGGTLFLEDIAAAPVAVQEKLLRVIEDGEYERPAGEEPRKADVRIIASATDDLRRLAHEGKMRAEFLDRLASELVFAPPLRDRPDDIALLAAHFGARAAAELGLKFPGFAPEAMVALNAHDWPGNVRELKTVVERAAFHWGEGAAEGAISQIVIDPFEGFYGKFDASKAAPKKQLTGAPVSFTHPETPHDAYDLRAYMSKLEKAIVEDALAKNGGSQKRAAEALSLTYDQIRGIIKKHEIAA</sequence>
<dbReference type="Proteomes" id="UP000239504">
    <property type="component" value="Unassembled WGS sequence"/>
</dbReference>
<dbReference type="PANTHER" id="PTHR32071">
    <property type="entry name" value="TRANSCRIPTIONAL REGULATORY PROTEIN"/>
    <property type="match status" value="1"/>
</dbReference>
<dbReference type="GO" id="GO:0043565">
    <property type="term" value="F:sequence-specific DNA binding"/>
    <property type="evidence" value="ECO:0007669"/>
    <property type="project" value="InterPro"/>
</dbReference>
<dbReference type="EMBL" id="PJCH01000011">
    <property type="protein sequence ID" value="PQA86887.1"/>
    <property type="molecule type" value="Genomic_DNA"/>
</dbReference>
<organism evidence="7 8">
    <name type="scientific">Hyphococcus luteus</name>
    <dbReference type="NCBI Taxonomy" id="2058213"/>
    <lineage>
        <taxon>Bacteria</taxon>
        <taxon>Pseudomonadati</taxon>
        <taxon>Pseudomonadota</taxon>
        <taxon>Alphaproteobacteria</taxon>
        <taxon>Parvularculales</taxon>
        <taxon>Parvularculaceae</taxon>
        <taxon>Hyphococcus</taxon>
    </lineage>
</organism>
<dbReference type="InterPro" id="IPR025944">
    <property type="entry name" value="Sigma_54_int_dom_CS"/>
</dbReference>
<dbReference type="SUPFAM" id="SSF46689">
    <property type="entry name" value="Homeodomain-like"/>
    <property type="match status" value="1"/>
</dbReference>
<evidence type="ECO:0000313" key="7">
    <source>
        <dbReference type="EMBL" id="PQA86887.1"/>
    </source>
</evidence>
<dbReference type="InterPro" id="IPR009057">
    <property type="entry name" value="Homeodomain-like_sf"/>
</dbReference>
<dbReference type="InterPro" id="IPR002197">
    <property type="entry name" value="HTH_Fis"/>
</dbReference>
<dbReference type="Gene3D" id="1.10.8.60">
    <property type="match status" value="1"/>
</dbReference>
<protein>
    <recommendedName>
        <fullName evidence="6">Sigma-54 factor interaction domain-containing protein</fullName>
    </recommendedName>
</protein>
<dbReference type="Gene3D" id="3.40.50.300">
    <property type="entry name" value="P-loop containing nucleotide triphosphate hydrolases"/>
    <property type="match status" value="1"/>
</dbReference>
<keyword evidence="5" id="KW-0804">Transcription</keyword>
<dbReference type="Pfam" id="PF25601">
    <property type="entry name" value="AAA_lid_14"/>
    <property type="match status" value="1"/>
</dbReference>
<keyword evidence="4" id="KW-0805">Transcription regulation</keyword>
<dbReference type="Gene3D" id="1.10.10.60">
    <property type="entry name" value="Homeodomain-like"/>
    <property type="match status" value="1"/>
</dbReference>
<evidence type="ECO:0000256" key="4">
    <source>
        <dbReference type="ARBA" id="ARBA00023015"/>
    </source>
</evidence>
<dbReference type="GO" id="GO:0005524">
    <property type="term" value="F:ATP binding"/>
    <property type="evidence" value="ECO:0007669"/>
    <property type="project" value="UniProtKB-KW"/>
</dbReference>
<comment type="caution">
    <text evidence="7">The sequence shown here is derived from an EMBL/GenBank/DDBJ whole genome shotgun (WGS) entry which is preliminary data.</text>
</comment>
<gene>
    <name evidence="7" type="ORF">CW354_15555</name>
</gene>
<accession>A0A2S7K319</accession>
<reference evidence="7 8" key="1">
    <citation type="submission" date="2017-12" db="EMBL/GenBank/DDBJ databases">
        <authorList>
            <person name="Hurst M.R.H."/>
        </authorList>
    </citation>
    <scope>NUCLEOTIDE SEQUENCE [LARGE SCALE GENOMIC DNA]</scope>
    <source>
        <strain evidence="7 8">SY-3-19</strain>
    </source>
</reference>
<dbReference type="PANTHER" id="PTHR32071:SF38">
    <property type="entry name" value="PSP OPERON TRANSCRIPTIONAL ACTIVATOR"/>
    <property type="match status" value="1"/>
</dbReference>
<dbReference type="PROSITE" id="PS00688">
    <property type="entry name" value="SIGMA54_INTERACT_3"/>
    <property type="match status" value="1"/>
</dbReference>
<evidence type="ECO:0000313" key="8">
    <source>
        <dbReference type="Proteomes" id="UP000239504"/>
    </source>
</evidence>
<dbReference type="Pfam" id="PF00158">
    <property type="entry name" value="Sigma54_activat"/>
    <property type="match status" value="1"/>
</dbReference>
<evidence type="ECO:0000256" key="5">
    <source>
        <dbReference type="ARBA" id="ARBA00023163"/>
    </source>
</evidence>
<dbReference type="InterPro" id="IPR027417">
    <property type="entry name" value="P-loop_NTPase"/>
</dbReference>
<proteinExistence type="predicted"/>
<name>A0A2S7K319_9PROT</name>
<evidence type="ECO:0000256" key="3">
    <source>
        <dbReference type="ARBA" id="ARBA00023012"/>
    </source>
</evidence>
<keyword evidence="1" id="KW-0547">Nucleotide-binding</keyword>
<dbReference type="GO" id="GO:0006355">
    <property type="term" value="P:regulation of DNA-templated transcription"/>
    <property type="evidence" value="ECO:0007669"/>
    <property type="project" value="InterPro"/>
</dbReference>
<dbReference type="InterPro" id="IPR058031">
    <property type="entry name" value="AAA_lid_NorR"/>
</dbReference>
<dbReference type="AlphaFoldDB" id="A0A2S7K319"/>
<dbReference type="PROSITE" id="PS50045">
    <property type="entry name" value="SIGMA54_INTERACT_4"/>
    <property type="match status" value="1"/>
</dbReference>
<evidence type="ECO:0000256" key="2">
    <source>
        <dbReference type="ARBA" id="ARBA00022840"/>
    </source>
</evidence>